<accession>A0A840LC38</accession>
<sequence length="111" mass="11761">MCIGIPMQVRAITPGHALCEARGGEFKQLNTALVGELRLGDWVLAFLDSAHERLSPDRAAEINSTLEQMLGLLTAEPGQGGVGGLDTAQMASFDLPSRLSREDLLALSGQS</sequence>
<dbReference type="PROSITE" id="PS01097">
    <property type="entry name" value="HUPF_HYPC"/>
    <property type="match status" value="1"/>
</dbReference>
<dbReference type="GO" id="GO:1902670">
    <property type="term" value="F:carbon dioxide binding"/>
    <property type="evidence" value="ECO:0007669"/>
    <property type="project" value="TreeGrafter"/>
</dbReference>
<comment type="caution">
    <text evidence="2">The sequence shown here is derived from an EMBL/GenBank/DDBJ whole genome shotgun (WGS) entry which is preliminary data.</text>
</comment>
<proteinExistence type="inferred from homology"/>
<dbReference type="Proteomes" id="UP000562027">
    <property type="component" value="Unassembled WGS sequence"/>
</dbReference>
<dbReference type="AlphaFoldDB" id="A0A840LC38"/>
<evidence type="ECO:0000256" key="1">
    <source>
        <dbReference type="ARBA" id="ARBA00006018"/>
    </source>
</evidence>
<reference evidence="2 3" key="1">
    <citation type="submission" date="2020-08" db="EMBL/GenBank/DDBJ databases">
        <title>Functional genomics of gut bacteria from endangered species of beetles.</title>
        <authorList>
            <person name="Carlos-Shanley C."/>
        </authorList>
    </citation>
    <scope>NUCLEOTIDE SEQUENCE [LARGE SCALE GENOMIC DNA]</scope>
    <source>
        <strain evidence="2 3">S00239</strain>
    </source>
</reference>
<evidence type="ECO:0000313" key="3">
    <source>
        <dbReference type="Proteomes" id="UP000562027"/>
    </source>
</evidence>
<organism evidence="2 3">
    <name type="scientific">Roseateles oligotrophus</name>
    <dbReference type="NCBI Taxonomy" id="1769250"/>
    <lineage>
        <taxon>Bacteria</taxon>
        <taxon>Pseudomonadati</taxon>
        <taxon>Pseudomonadota</taxon>
        <taxon>Betaproteobacteria</taxon>
        <taxon>Burkholderiales</taxon>
        <taxon>Sphaerotilaceae</taxon>
        <taxon>Roseateles</taxon>
    </lineage>
</organism>
<dbReference type="PANTHER" id="PTHR35177">
    <property type="entry name" value="HYDROGENASE MATURATION FACTOR HYBG"/>
    <property type="match status" value="1"/>
</dbReference>
<dbReference type="PRINTS" id="PR00445">
    <property type="entry name" value="HUPFHYPC"/>
</dbReference>
<dbReference type="RefSeq" id="WP_184299303.1">
    <property type="nucleotide sequence ID" value="NZ_JACHLP010000004.1"/>
</dbReference>
<dbReference type="SUPFAM" id="SSF159127">
    <property type="entry name" value="HupF/HypC-like"/>
    <property type="match status" value="1"/>
</dbReference>
<dbReference type="EMBL" id="JACHLP010000004">
    <property type="protein sequence ID" value="MBB4843748.1"/>
    <property type="molecule type" value="Genomic_DNA"/>
</dbReference>
<dbReference type="InterPro" id="IPR001109">
    <property type="entry name" value="Hydrogenase_HupF/HypC"/>
</dbReference>
<evidence type="ECO:0000313" key="2">
    <source>
        <dbReference type="EMBL" id="MBB4843748.1"/>
    </source>
</evidence>
<dbReference type="Pfam" id="PF01455">
    <property type="entry name" value="HupF_HypC"/>
    <property type="match status" value="1"/>
</dbReference>
<protein>
    <submittedName>
        <fullName evidence="2">Hydrogenase expression/formation protein HypC</fullName>
    </submittedName>
</protein>
<dbReference type="NCBIfam" id="TIGR00074">
    <property type="entry name" value="hypC_hupF"/>
    <property type="match status" value="1"/>
</dbReference>
<name>A0A840LC38_9BURK</name>
<keyword evidence="3" id="KW-1185">Reference proteome</keyword>
<dbReference type="PANTHER" id="PTHR35177:SF1">
    <property type="entry name" value="HYDROGENASE MATURATION FACTOR HYPC"/>
    <property type="match status" value="1"/>
</dbReference>
<gene>
    <name evidence="2" type="ORF">HNP55_002271</name>
</gene>
<dbReference type="InterPro" id="IPR019812">
    <property type="entry name" value="Hydgase_assmbl_chp_CS"/>
</dbReference>
<comment type="similarity">
    <text evidence="1">Belongs to the HupF/HypC family.</text>
</comment>
<dbReference type="GO" id="GO:0051604">
    <property type="term" value="P:protein maturation"/>
    <property type="evidence" value="ECO:0007669"/>
    <property type="project" value="TreeGrafter"/>
</dbReference>
<dbReference type="GO" id="GO:0005506">
    <property type="term" value="F:iron ion binding"/>
    <property type="evidence" value="ECO:0007669"/>
    <property type="project" value="TreeGrafter"/>
</dbReference>
<dbReference type="Gene3D" id="2.30.30.140">
    <property type="match status" value="1"/>
</dbReference>